<evidence type="ECO:0000259" key="3">
    <source>
        <dbReference type="Pfam" id="PF00535"/>
    </source>
</evidence>
<dbReference type="RefSeq" id="WP_074816039.1">
    <property type="nucleotide sequence ID" value="NZ_FOJX01000008.1"/>
</dbReference>
<name>A0A1I0XW35_SELRU</name>
<dbReference type="GO" id="GO:0016757">
    <property type="term" value="F:glycosyltransferase activity"/>
    <property type="evidence" value="ECO:0007669"/>
    <property type="project" value="UniProtKB-KW"/>
</dbReference>
<dbReference type="PANTHER" id="PTHR22916:SF51">
    <property type="entry name" value="GLYCOSYLTRANSFERASE EPSH-RELATED"/>
    <property type="match status" value="1"/>
</dbReference>
<accession>A0A1I0XW35</accession>
<organism evidence="4 5">
    <name type="scientific">Selenomonas ruminantium</name>
    <dbReference type="NCBI Taxonomy" id="971"/>
    <lineage>
        <taxon>Bacteria</taxon>
        <taxon>Bacillati</taxon>
        <taxon>Bacillota</taxon>
        <taxon>Negativicutes</taxon>
        <taxon>Selenomonadales</taxon>
        <taxon>Selenomonadaceae</taxon>
        <taxon>Selenomonas</taxon>
    </lineage>
</organism>
<sequence length="337" mass="39216">MNGIKVSVVVPIYNVEKYVVECLNSLERQTLKDIEVIMVNDGSTDSSGMIAAEYERRNEKFCLVSRENGGLSAARNTGLNMASGKYVYFLDADDYLLDESLEILYNKAEKDNLDVLQFVAYTFEDDKRQLIWGKGSTYCYIGKYDGIYKGIRALQLFADNGDIYPSCCLMLTRLDTIKENNLSFYEGIIHEDNLFHWELLSISERVSVLNQPLYCRRYRAGSITTSPPDWRTKAYASSCSLLAAEKFIEQHPEIAGATTMWYMMSWLNLMKQYWFFMDNATRNEPVVKSYYDAVSHIVSQYAGRENKSMRLFWNYRRIYSMCRMVKVIIKSKLKRWK</sequence>
<dbReference type="Gene3D" id="3.90.550.10">
    <property type="entry name" value="Spore Coat Polysaccharide Biosynthesis Protein SpsA, Chain A"/>
    <property type="match status" value="1"/>
</dbReference>
<dbReference type="EMBL" id="FOJX01000008">
    <property type="protein sequence ID" value="SFB05211.1"/>
    <property type="molecule type" value="Genomic_DNA"/>
</dbReference>
<dbReference type="CDD" id="cd00761">
    <property type="entry name" value="Glyco_tranf_GTA_type"/>
    <property type="match status" value="1"/>
</dbReference>
<evidence type="ECO:0000256" key="1">
    <source>
        <dbReference type="ARBA" id="ARBA00022676"/>
    </source>
</evidence>
<dbReference type="Pfam" id="PF00535">
    <property type="entry name" value="Glycos_transf_2"/>
    <property type="match status" value="1"/>
</dbReference>
<reference evidence="4 5" key="1">
    <citation type="submission" date="2016-10" db="EMBL/GenBank/DDBJ databases">
        <authorList>
            <person name="de Groot N.N."/>
        </authorList>
    </citation>
    <scope>NUCLEOTIDE SEQUENCE [LARGE SCALE GENOMIC DNA]</scope>
    <source>
        <strain evidence="4 5">L14</strain>
    </source>
</reference>
<gene>
    <name evidence="4" type="ORF">SAMN05216587_10813</name>
</gene>
<feature type="domain" description="Glycosyltransferase 2-like" evidence="3">
    <location>
        <begin position="7"/>
        <end position="172"/>
    </location>
</feature>
<dbReference type="PANTHER" id="PTHR22916">
    <property type="entry name" value="GLYCOSYLTRANSFERASE"/>
    <property type="match status" value="1"/>
</dbReference>
<dbReference type="Proteomes" id="UP000183843">
    <property type="component" value="Unassembled WGS sequence"/>
</dbReference>
<evidence type="ECO:0000313" key="5">
    <source>
        <dbReference type="Proteomes" id="UP000183843"/>
    </source>
</evidence>
<dbReference type="InterPro" id="IPR001173">
    <property type="entry name" value="Glyco_trans_2-like"/>
</dbReference>
<dbReference type="SUPFAM" id="SSF53448">
    <property type="entry name" value="Nucleotide-diphospho-sugar transferases"/>
    <property type="match status" value="1"/>
</dbReference>
<dbReference type="InterPro" id="IPR029044">
    <property type="entry name" value="Nucleotide-diphossugar_trans"/>
</dbReference>
<evidence type="ECO:0000256" key="2">
    <source>
        <dbReference type="ARBA" id="ARBA00022679"/>
    </source>
</evidence>
<protein>
    <submittedName>
        <fullName evidence="4">Glycosyl transferase family 2</fullName>
    </submittedName>
</protein>
<dbReference type="AlphaFoldDB" id="A0A1I0XW35"/>
<evidence type="ECO:0000313" key="4">
    <source>
        <dbReference type="EMBL" id="SFB05211.1"/>
    </source>
</evidence>
<keyword evidence="1" id="KW-0328">Glycosyltransferase</keyword>
<proteinExistence type="predicted"/>
<keyword evidence="2 4" id="KW-0808">Transferase</keyword>